<name>A0A6G4WK14_9HYPH</name>
<proteinExistence type="predicted"/>
<gene>
    <name evidence="1" type="ORF">G6N73_25390</name>
</gene>
<dbReference type="AlphaFoldDB" id="A0A6G4WK14"/>
<evidence type="ECO:0000313" key="1">
    <source>
        <dbReference type="EMBL" id="NGO54427.1"/>
    </source>
</evidence>
<dbReference type="InterPro" id="IPR038578">
    <property type="entry name" value="GT29-like_sf"/>
</dbReference>
<accession>A0A6G4WK14</accession>
<protein>
    <recommendedName>
        <fullName evidence="3">Urease operon accessory protein</fullName>
    </recommendedName>
</protein>
<comment type="caution">
    <text evidence="1">The sequence shown here is derived from an EMBL/GenBank/DDBJ whole genome shotgun (WGS) entry which is preliminary data.</text>
</comment>
<organism evidence="1 2">
    <name type="scientific">Allomesorhizobium camelthorni</name>
    <dbReference type="NCBI Taxonomy" id="475069"/>
    <lineage>
        <taxon>Bacteria</taxon>
        <taxon>Pseudomonadati</taxon>
        <taxon>Pseudomonadota</taxon>
        <taxon>Alphaproteobacteria</taxon>
        <taxon>Hyphomicrobiales</taxon>
        <taxon>Phyllobacteriaceae</taxon>
        <taxon>Allomesorhizobium</taxon>
    </lineage>
</organism>
<reference evidence="1 2" key="1">
    <citation type="submission" date="2020-02" db="EMBL/GenBank/DDBJ databases">
        <title>Genome sequence of strain CCNWXJ40-4.</title>
        <authorList>
            <person name="Gao J."/>
            <person name="Sun J."/>
        </authorList>
    </citation>
    <scope>NUCLEOTIDE SEQUENCE [LARGE SCALE GENOMIC DNA]</scope>
    <source>
        <strain evidence="1 2">CCNWXJ 40-4</strain>
    </source>
</reference>
<dbReference type="Proteomes" id="UP001642900">
    <property type="component" value="Unassembled WGS sequence"/>
</dbReference>
<keyword evidence="2" id="KW-1185">Reference proteome</keyword>
<dbReference type="RefSeq" id="WP_165032732.1">
    <property type="nucleotide sequence ID" value="NZ_JAAKZF010000052.1"/>
</dbReference>
<evidence type="ECO:0000313" key="2">
    <source>
        <dbReference type="Proteomes" id="UP001642900"/>
    </source>
</evidence>
<sequence length="229" mass="25840">MSGKGSKKRLFVVGNGVLLEDMSERVDASDAVLRFNEPKASIGMSGTKTTWLFVCNTGKPMKRRLDNPSYPTSPIVQAAELVILASHPIAVEKYAPKLSLLARIKGRRAEWTWACLNMFGNAGKMVAVMPVSDYEDGCRELGLEPSLLLKIRTFPSTGYFGIRYALQQCPADEWDVEIAGFSWQGWQRHAWADERSWLERKVAERNIHIWPAGDDQKPKYAKKRKHGKD</sequence>
<dbReference type="EMBL" id="JAAKZF010000052">
    <property type="protein sequence ID" value="NGO54427.1"/>
    <property type="molecule type" value="Genomic_DNA"/>
</dbReference>
<evidence type="ECO:0008006" key="3">
    <source>
        <dbReference type="Google" id="ProtNLM"/>
    </source>
</evidence>
<dbReference type="Gene3D" id="3.90.1480.20">
    <property type="entry name" value="Glycosyl transferase family 29"/>
    <property type="match status" value="1"/>
</dbReference>